<dbReference type="PANTHER" id="PTHR10763">
    <property type="entry name" value="CELL DIVISION CONTROL PROTEIN 6-RELATED"/>
    <property type="match status" value="1"/>
</dbReference>
<dbReference type="SMART" id="SM00382">
    <property type="entry name" value="AAA"/>
    <property type="match status" value="1"/>
</dbReference>
<gene>
    <name evidence="5" type="ORF">DM826_07250</name>
</gene>
<evidence type="ECO:0000256" key="3">
    <source>
        <dbReference type="ARBA" id="ARBA00022840"/>
    </source>
</evidence>
<evidence type="ECO:0000256" key="1">
    <source>
        <dbReference type="ARBA" id="ARBA00022705"/>
    </source>
</evidence>
<dbReference type="Proteomes" id="UP000276588">
    <property type="component" value="Unassembled WGS sequence"/>
</dbReference>
<dbReference type="PANTHER" id="PTHR10763:SF22">
    <property type="entry name" value="ORC1-TYPE DNA REPLICATION PROTEIN"/>
    <property type="match status" value="1"/>
</dbReference>
<comment type="caution">
    <text evidence="5">The sequence shown here is derived from an EMBL/GenBank/DDBJ whole genome shotgun (WGS) entry which is preliminary data.</text>
</comment>
<organism evidence="5 6">
    <name type="scientific">Halonotius aquaticus</name>
    <dbReference type="NCBI Taxonomy" id="2216978"/>
    <lineage>
        <taxon>Archaea</taxon>
        <taxon>Methanobacteriati</taxon>
        <taxon>Methanobacteriota</taxon>
        <taxon>Stenosarchaea group</taxon>
        <taxon>Halobacteria</taxon>
        <taxon>Halobacteriales</taxon>
        <taxon>Haloferacaceae</taxon>
        <taxon>Halonotius</taxon>
    </lineage>
</organism>
<dbReference type="Gene3D" id="1.10.8.60">
    <property type="match status" value="1"/>
</dbReference>
<dbReference type="EMBL" id="QKNY01000010">
    <property type="protein sequence ID" value="RJX43094.1"/>
    <property type="molecule type" value="Genomic_DNA"/>
</dbReference>
<evidence type="ECO:0000313" key="6">
    <source>
        <dbReference type="Proteomes" id="UP000276588"/>
    </source>
</evidence>
<accession>A0A3A6QB10</accession>
<dbReference type="GO" id="GO:0006260">
    <property type="term" value="P:DNA replication"/>
    <property type="evidence" value="ECO:0007669"/>
    <property type="project" value="UniProtKB-KW"/>
</dbReference>
<keyword evidence="3" id="KW-0067">ATP-binding</keyword>
<dbReference type="RefSeq" id="WP_120102738.1">
    <property type="nucleotide sequence ID" value="NZ_QKNY01000010.1"/>
</dbReference>
<reference evidence="5 6" key="1">
    <citation type="submission" date="2018-06" db="EMBL/GenBank/DDBJ databases">
        <title>Halonotius sp. F13-13 a new haloarchaeeon isolated from a solar saltern from Isla Cristina, Huelva, Spain.</title>
        <authorList>
            <person name="Duran-Viseras A."/>
            <person name="Sanchez-Porro C."/>
            <person name="Ventosa A."/>
        </authorList>
    </citation>
    <scope>NUCLEOTIDE SEQUENCE [LARGE SCALE GENOMIC DNA]</scope>
    <source>
        <strain evidence="5 6">F13-13</strain>
    </source>
</reference>
<dbReference type="InterPro" id="IPR003593">
    <property type="entry name" value="AAA+_ATPase"/>
</dbReference>
<dbReference type="GO" id="GO:0005524">
    <property type="term" value="F:ATP binding"/>
    <property type="evidence" value="ECO:0007669"/>
    <property type="project" value="UniProtKB-KW"/>
</dbReference>
<name>A0A3A6QB10_9EURY</name>
<protein>
    <submittedName>
        <fullName evidence="5">AAA family ATPase</fullName>
    </submittedName>
</protein>
<dbReference type="Gene3D" id="3.40.50.300">
    <property type="entry name" value="P-loop containing nucleotide triphosphate hydrolases"/>
    <property type="match status" value="1"/>
</dbReference>
<keyword evidence="2" id="KW-0547">Nucleotide-binding</keyword>
<dbReference type="SUPFAM" id="SSF52540">
    <property type="entry name" value="P-loop containing nucleoside triphosphate hydrolases"/>
    <property type="match status" value="1"/>
</dbReference>
<dbReference type="OrthoDB" id="270161at2157"/>
<dbReference type="AlphaFoldDB" id="A0A3A6QB10"/>
<evidence type="ECO:0000313" key="5">
    <source>
        <dbReference type="EMBL" id="RJX43094.1"/>
    </source>
</evidence>
<dbReference type="InterPro" id="IPR027417">
    <property type="entry name" value="P-loop_NTPase"/>
</dbReference>
<keyword evidence="1" id="KW-0235">DNA replication</keyword>
<proteinExistence type="predicted"/>
<feature type="domain" description="AAA+ ATPase" evidence="4">
    <location>
        <begin position="39"/>
        <end position="168"/>
    </location>
</feature>
<dbReference type="InterPro" id="IPR050311">
    <property type="entry name" value="ORC1/CDC6"/>
</dbReference>
<evidence type="ECO:0000256" key="2">
    <source>
        <dbReference type="ARBA" id="ARBA00022741"/>
    </source>
</evidence>
<dbReference type="Pfam" id="PF13191">
    <property type="entry name" value="AAA_16"/>
    <property type="match status" value="1"/>
</dbReference>
<evidence type="ECO:0000259" key="4">
    <source>
        <dbReference type="SMART" id="SM00382"/>
    </source>
</evidence>
<keyword evidence="6" id="KW-1185">Reference proteome</keyword>
<dbReference type="InterPro" id="IPR041664">
    <property type="entry name" value="AAA_16"/>
</dbReference>
<sequence>MIVDEHVFTDAYLPDRLLHRDAEVNVLADAFEPAVAGDRPADVVIHGPSGVGKTVLARHTFERLQRRAAVEWAHIRSLGKSPAGIARGVLEALGGDPATTTPEEELWRRLRKRVDRPLIVVLDEGDDLHTDALSKLVEIPRLAVVVIVHQPEALLARVDDDRIHQRLVGQELELSRYANTELADILEPRVRHGLTVDVERTYLESIADHVGGVAREGIQTLRAASEIASEEESAVESVAIADAYDRAMQWIRQSNLESLPLHHQVLYELIRESGSVPPQELHQRYEAVSETVYENRDRVPIGKRARRNKLRKLDEYGLITIVGANRHREYRVADEAVTPAMTFDFPERFIV</sequence>